<evidence type="ECO:0000313" key="2">
    <source>
        <dbReference type="EMBL" id="MEE6701586.1"/>
    </source>
</evidence>
<organism evidence="2 3">
    <name type="scientific">Limosilactobacillus pontis</name>
    <dbReference type="NCBI Taxonomy" id="35787"/>
    <lineage>
        <taxon>Bacteria</taxon>
        <taxon>Bacillati</taxon>
        <taxon>Bacillota</taxon>
        <taxon>Bacilli</taxon>
        <taxon>Lactobacillales</taxon>
        <taxon>Lactobacillaceae</taxon>
        <taxon>Limosilactobacillus</taxon>
    </lineage>
</organism>
<gene>
    <name evidence="2" type="primary">yidD</name>
    <name evidence="2" type="ORF">PS396_07220</name>
</gene>
<dbReference type="PANTHER" id="PTHR33383">
    <property type="entry name" value="MEMBRANE PROTEIN INSERTION EFFICIENCY FACTOR-RELATED"/>
    <property type="match status" value="1"/>
</dbReference>
<comment type="similarity">
    <text evidence="1">Belongs to the UPF0161 family.</text>
</comment>
<reference evidence="2 3" key="1">
    <citation type="submission" date="2023-02" db="EMBL/GenBank/DDBJ databases">
        <title>The predominant lactic acid bacteria and yeasts involved in the spontaneous fermentation of millet during the production of the traditional porridge Hausa koko in Ghana.</title>
        <authorList>
            <person name="Atter A."/>
            <person name="Diaz M."/>
        </authorList>
    </citation>
    <scope>NUCLEOTIDE SEQUENCE [LARGE SCALE GENOMIC DNA]</scope>
    <source>
        <strain evidence="2 3">FI11552</strain>
    </source>
</reference>
<dbReference type="NCBIfam" id="TIGR00278">
    <property type="entry name" value="membrane protein insertion efficiency factor YidD"/>
    <property type="match status" value="1"/>
</dbReference>
<evidence type="ECO:0000256" key="1">
    <source>
        <dbReference type="HAMAP-Rule" id="MF_00386"/>
    </source>
</evidence>
<sequence length="78" mass="9421">MVQVLCKMVRWYQRTISIRRQIRVCRYYPSCSQYMLEALERFGLKGSLLGIARIMRCHPFARGGYDPVPDHFTFRRKY</sequence>
<dbReference type="EMBL" id="JAQSFA010000017">
    <property type="protein sequence ID" value="MEE6701586.1"/>
    <property type="molecule type" value="Genomic_DNA"/>
</dbReference>
<keyword evidence="1" id="KW-1003">Cell membrane</keyword>
<dbReference type="SMART" id="SM01234">
    <property type="entry name" value="Haemolytic"/>
    <property type="match status" value="1"/>
</dbReference>
<comment type="caution">
    <text evidence="2">The sequence shown here is derived from an EMBL/GenBank/DDBJ whole genome shotgun (WGS) entry which is preliminary data.</text>
</comment>
<dbReference type="InterPro" id="IPR002696">
    <property type="entry name" value="Membr_insert_effic_factor_YidD"/>
</dbReference>
<dbReference type="Proteomes" id="UP001335665">
    <property type="component" value="Unassembled WGS sequence"/>
</dbReference>
<dbReference type="GeneID" id="87978469"/>
<keyword evidence="3" id="KW-1185">Reference proteome</keyword>
<dbReference type="HAMAP" id="MF_00386">
    <property type="entry name" value="UPF0161_YidD"/>
    <property type="match status" value="1"/>
</dbReference>
<dbReference type="PANTHER" id="PTHR33383:SF1">
    <property type="entry name" value="MEMBRANE PROTEIN INSERTION EFFICIENCY FACTOR-RELATED"/>
    <property type="match status" value="1"/>
</dbReference>
<comment type="subcellular location">
    <subcellularLocation>
        <location evidence="1">Cell membrane</location>
        <topology evidence="1">Peripheral membrane protein</topology>
        <orientation evidence="1">Cytoplasmic side</orientation>
    </subcellularLocation>
</comment>
<protein>
    <recommendedName>
        <fullName evidence="1">Putative membrane protein insertion efficiency factor</fullName>
    </recommendedName>
</protein>
<dbReference type="Pfam" id="PF01809">
    <property type="entry name" value="YidD"/>
    <property type="match status" value="1"/>
</dbReference>
<name>A0ABU7SVA2_9LACO</name>
<proteinExistence type="inferred from homology"/>
<dbReference type="RefSeq" id="WP_083479855.1">
    <property type="nucleotide sequence ID" value="NZ_CP045530.1"/>
</dbReference>
<evidence type="ECO:0000313" key="3">
    <source>
        <dbReference type="Proteomes" id="UP001335665"/>
    </source>
</evidence>
<accession>A0ABU7SVA2</accession>
<comment type="function">
    <text evidence="1">Could be involved in insertion of integral membrane proteins into the membrane.</text>
</comment>
<keyword evidence="1" id="KW-0472">Membrane</keyword>